<gene>
    <name evidence="1" type="ORF">ACHAXA_010098</name>
</gene>
<dbReference type="PANTHER" id="PTHR36220">
    <property type="entry name" value="UNNAMED PRODUCT"/>
    <property type="match status" value="1"/>
</dbReference>
<protein>
    <submittedName>
        <fullName evidence="1">Uncharacterized protein</fullName>
    </submittedName>
</protein>
<dbReference type="Gene3D" id="2.130.10.130">
    <property type="entry name" value="Integrin alpha, N-terminal"/>
    <property type="match status" value="1"/>
</dbReference>
<organism evidence="1 2">
    <name type="scientific">Cyclostephanos tholiformis</name>
    <dbReference type="NCBI Taxonomy" id="382380"/>
    <lineage>
        <taxon>Eukaryota</taxon>
        <taxon>Sar</taxon>
        <taxon>Stramenopiles</taxon>
        <taxon>Ochrophyta</taxon>
        <taxon>Bacillariophyta</taxon>
        <taxon>Coscinodiscophyceae</taxon>
        <taxon>Thalassiosirophycidae</taxon>
        <taxon>Stephanodiscales</taxon>
        <taxon>Stephanodiscaceae</taxon>
        <taxon>Cyclostephanos</taxon>
    </lineage>
</organism>
<accession>A0ABD3RT13</accession>
<proteinExistence type="predicted"/>
<dbReference type="InterPro" id="IPR028994">
    <property type="entry name" value="Integrin_alpha_N"/>
</dbReference>
<dbReference type="EMBL" id="JALLPB020000207">
    <property type="protein sequence ID" value="KAL3815287.1"/>
    <property type="molecule type" value="Genomic_DNA"/>
</dbReference>
<comment type="caution">
    <text evidence="1">The sequence shown here is derived from an EMBL/GenBank/DDBJ whole genome shotgun (WGS) entry which is preliminary data.</text>
</comment>
<dbReference type="Proteomes" id="UP001530377">
    <property type="component" value="Unassembled WGS sequence"/>
</dbReference>
<dbReference type="PANTHER" id="PTHR36220:SF1">
    <property type="entry name" value="GAMMA TUBULIN COMPLEX COMPONENT C-TERMINAL DOMAIN-CONTAINING PROTEIN"/>
    <property type="match status" value="1"/>
</dbReference>
<sequence>MNEEESGIVRIYHLDEDGMKWDQIGDGINGDAAKVWLGHSVSLSANGMTVVIGAPKACVNGLCPGGVMVYRIDSAGLSWEQLGDSIYGDTENDKFGASVDVSHDGNTIAIGSPQEDVGPGYVRVFSLEGGDYISNTSYCTQISQNFTGDAKGDCFGSFVSLSDDGKTITVSAARAKGENAGVDSGHVRVYRMSEYEPEWKKVGEDIDGEKAGETLGYSVSL</sequence>
<reference evidence="1 2" key="1">
    <citation type="submission" date="2024-10" db="EMBL/GenBank/DDBJ databases">
        <title>Updated reference genomes for cyclostephanoid diatoms.</title>
        <authorList>
            <person name="Roberts W.R."/>
            <person name="Alverson A.J."/>
        </authorList>
    </citation>
    <scope>NUCLEOTIDE SEQUENCE [LARGE SCALE GENOMIC DNA]</scope>
    <source>
        <strain evidence="1 2">AJA228-03</strain>
    </source>
</reference>
<name>A0ABD3RT13_9STRA</name>
<dbReference type="SUPFAM" id="SSF75011">
    <property type="entry name" value="3-carboxy-cis,cis-mucoante lactonizing enzyme"/>
    <property type="match status" value="1"/>
</dbReference>
<keyword evidence="2" id="KW-1185">Reference proteome</keyword>
<evidence type="ECO:0000313" key="1">
    <source>
        <dbReference type="EMBL" id="KAL3815287.1"/>
    </source>
</evidence>
<evidence type="ECO:0000313" key="2">
    <source>
        <dbReference type="Proteomes" id="UP001530377"/>
    </source>
</evidence>
<dbReference type="AlphaFoldDB" id="A0ABD3RT13"/>